<reference evidence="14" key="1">
    <citation type="submission" date="2018-11" db="EMBL/GenBank/DDBJ databases">
        <authorList>
            <consortium name="Pathogen Informatics"/>
        </authorList>
    </citation>
    <scope>NUCLEOTIDE SEQUENCE</scope>
</reference>
<evidence type="ECO:0000256" key="10">
    <source>
        <dbReference type="ARBA" id="ARBA00022833"/>
    </source>
</evidence>
<dbReference type="Gene3D" id="2.30.40.10">
    <property type="entry name" value="Urease, subunit C, domain 1"/>
    <property type="match status" value="1"/>
</dbReference>
<dbReference type="GO" id="GO:0019556">
    <property type="term" value="P:L-histidine catabolic process to glutamate and formamide"/>
    <property type="evidence" value="ECO:0007669"/>
    <property type="project" value="InterPro"/>
</dbReference>
<dbReference type="Gene3D" id="3.20.20.140">
    <property type="entry name" value="Metal-dependent hydrolases"/>
    <property type="match status" value="1"/>
</dbReference>
<dbReference type="InterPro" id="IPR006680">
    <property type="entry name" value="Amidohydro-rel"/>
</dbReference>
<comment type="pathway">
    <text evidence="3">Amino-acid degradation; L-histidine degradation into L-glutamate; N-formimidoyl-L-glutamate from L-histidine: step 3/3.</text>
</comment>
<name>A0A448WI01_9PLAT</name>
<dbReference type="InterPro" id="IPR005920">
    <property type="entry name" value="HutI"/>
</dbReference>
<dbReference type="PANTHER" id="PTHR42752">
    <property type="entry name" value="IMIDAZOLONEPROPIONASE"/>
    <property type="match status" value="1"/>
</dbReference>
<dbReference type="InterPro" id="IPR011059">
    <property type="entry name" value="Metal-dep_hydrolase_composite"/>
</dbReference>
<comment type="caution">
    <text evidence="14">The sequence shown here is derived from an EMBL/GenBank/DDBJ whole genome shotgun (WGS) entry which is preliminary data.</text>
</comment>
<dbReference type="GO" id="GO:0046872">
    <property type="term" value="F:metal ion binding"/>
    <property type="evidence" value="ECO:0007669"/>
    <property type="project" value="UniProtKB-KW"/>
</dbReference>
<keyword evidence="12" id="KW-0812">Transmembrane</keyword>
<evidence type="ECO:0000256" key="6">
    <source>
        <dbReference type="ARBA" id="ARBA00013406"/>
    </source>
</evidence>
<feature type="domain" description="Amidohydrolase-related" evidence="13">
    <location>
        <begin position="48"/>
        <end position="87"/>
    </location>
</feature>
<dbReference type="EC" id="3.5.2.7" evidence="5"/>
<evidence type="ECO:0000313" key="15">
    <source>
        <dbReference type="Proteomes" id="UP000784294"/>
    </source>
</evidence>
<evidence type="ECO:0000259" key="13">
    <source>
        <dbReference type="Pfam" id="PF01979"/>
    </source>
</evidence>
<keyword evidence="9" id="KW-0369">Histidine metabolism</keyword>
<dbReference type="PANTHER" id="PTHR42752:SF1">
    <property type="entry name" value="IMIDAZOLONEPROPIONASE-RELATED"/>
    <property type="match status" value="1"/>
</dbReference>
<dbReference type="GO" id="GO:0050480">
    <property type="term" value="F:imidazolonepropionase activity"/>
    <property type="evidence" value="ECO:0007669"/>
    <property type="project" value="UniProtKB-EC"/>
</dbReference>
<evidence type="ECO:0000256" key="8">
    <source>
        <dbReference type="ARBA" id="ARBA00022801"/>
    </source>
</evidence>
<comment type="catalytic activity">
    <reaction evidence="1">
        <text>4-imidazolone-5-propanoate + H2O = N-formimidoyl-L-glutamate</text>
        <dbReference type="Rhea" id="RHEA:23660"/>
        <dbReference type="ChEBI" id="CHEBI:15377"/>
        <dbReference type="ChEBI" id="CHEBI:58928"/>
        <dbReference type="ChEBI" id="CHEBI:77893"/>
        <dbReference type="EC" id="3.5.2.7"/>
    </reaction>
</comment>
<organism evidence="14 15">
    <name type="scientific">Protopolystoma xenopodis</name>
    <dbReference type="NCBI Taxonomy" id="117903"/>
    <lineage>
        <taxon>Eukaryota</taxon>
        <taxon>Metazoa</taxon>
        <taxon>Spiralia</taxon>
        <taxon>Lophotrochozoa</taxon>
        <taxon>Platyhelminthes</taxon>
        <taxon>Monogenea</taxon>
        <taxon>Polyopisthocotylea</taxon>
        <taxon>Polystomatidea</taxon>
        <taxon>Polystomatidae</taxon>
        <taxon>Protopolystoma</taxon>
    </lineage>
</organism>
<keyword evidence="12" id="KW-0472">Membrane</keyword>
<evidence type="ECO:0000256" key="12">
    <source>
        <dbReference type="SAM" id="Phobius"/>
    </source>
</evidence>
<dbReference type="EMBL" id="CAAALY010013856">
    <property type="protein sequence ID" value="VEL12130.1"/>
    <property type="molecule type" value="Genomic_DNA"/>
</dbReference>
<protein>
    <recommendedName>
        <fullName evidence="6">Probable imidazolonepropionase</fullName>
        <ecNumber evidence="5">3.5.2.7</ecNumber>
    </recommendedName>
</protein>
<evidence type="ECO:0000256" key="3">
    <source>
        <dbReference type="ARBA" id="ARBA00004758"/>
    </source>
</evidence>
<evidence type="ECO:0000256" key="1">
    <source>
        <dbReference type="ARBA" id="ARBA00000853"/>
    </source>
</evidence>
<dbReference type="Pfam" id="PF01979">
    <property type="entry name" value="Amidohydro_1"/>
    <property type="match status" value="1"/>
</dbReference>
<evidence type="ECO:0000313" key="14">
    <source>
        <dbReference type="EMBL" id="VEL12130.1"/>
    </source>
</evidence>
<evidence type="ECO:0000256" key="4">
    <source>
        <dbReference type="ARBA" id="ARBA00008002"/>
    </source>
</evidence>
<feature type="transmembrane region" description="Helical" evidence="12">
    <location>
        <begin position="6"/>
        <end position="27"/>
    </location>
</feature>
<dbReference type="SUPFAM" id="SSF51556">
    <property type="entry name" value="Metallo-dependent hydrolases"/>
    <property type="match status" value="1"/>
</dbReference>
<dbReference type="InterPro" id="IPR032466">
    <property type="entry name" value="Metal_Hydrolase"/>
</dbReference>
<sequence length="90" mass="10217">MTATNYHYYAIYFILLILSFNFTCLFYPPILWLDLKPIIMYLACTLMHLTLEQSLAAATINAAYSINLSHKVGGIAIGRQADLLILDCER</sequence>
<keyword evidence="12" id="KW-1133">Transmembrane helix</keyword>
<keyword evidence="15" id="KW-1185">Reference proteome</keyword>
<evidence type="ECO:0000256" key="7">
    <source>
        <dbReference type="ARBA" id="ARBA00022723"/>
    </source>
</evidence>
<dbReference type="AlphaFoldDB" id="A0A448WI01"/>
<accession>A0A448WI01</accession>
<keyword evidence="10" id="KW-0862">Zinc</keyword>
<gene>
    <name evidence="14" type="ORF">PXEA_LOCUS5570</name>
</gene>
<dbReference type="Proteomes" id="UP000784294">
    <property type="component" value="Unassembled WGS sequence"/>
</dbReference>
<keyword evidence="7" id="KW-0479">Metal-binding</keyword>
<proteinExistence type="inferred from homology"/>
<evidence type="ECO:0000256" key="11">
    <source>
        <dbReference type="ARBA" id="ARBA00023004"/>
    </source>
</evidence>
<comment type="cofactor">
    <cofactor evidence="2">
        <name>Fe(3+)</name>
        <dbReference type="ChEBI" id="CHEBI:29034"/>
    </cofactor>
</comment>
<comment type="similarity">
    <text evidence="4">Belongs to the metallo-dependent hydrolases superfamily. HutI family.</text>
</comment>
<evidence type="ECO:0000256" key="5">
    <source>
        <dbReference type="ARBA" id="ARBA00012864"/>
    </source>
</evidence>
<dbReference type="OrthoDB" id="194468at2759"/>
<dbReference type="GO" id="GO:0005737">
    <property type="term" value="C:cytoplasm"/>
    <property type="evidence" value="ECO:0007669"/>
    <property type="project" value="InterPro"/>
</dbReference>
<keyword evidence="11" id="KW-0408">Iron</keyword>
<evidence type="ECO:0000256" key="2">
    <source>
        <dbReference type="ARBA" id="ARBA00001965"/>
    </source>
</evidence>
<evidence type="ECO:0000256" key="9">
    <source>
        <dbReference type="ARBA" id="ARBA00022808"/>
    </source>
</evidence>
<keyword evidence="8" id="KW-0378">Hydrolase</keyword>